<sequence>MPTRAQTRNRRRTRRRAERHEEMMTYDKDLSVVELHHMLRNNINSSSVLGKPFILTNIDTGDIKWGTSLVGVRRAADGDFIITSRNSRGQDNEIYVDGDLIQFVSFKDFDEI</sequence>
<accession>A0A6C0HT56</accession>
<protein>
    <submittedName>
        <fullName evidence="1">Uncharacterized protein</fullName>
    </submittedName>
</protein>
<reference evidence="1" key="1">
    <citation type="journal article" date="2020" name="Nature">
        <title>Giant virus diversity and host interactions through global metagenomics.</title>
        <authorList>
            <person name="Schulz F."/>
            <person name="Roux S."/>
            <person name="Paez-Espino D."/>
            <person name="Jungbluth S."/>
            <person name="Walsh D.A."/>
            <person name="Denef V.J."/>
            <person name="McMahon K.D."/>
            <person name="Konstantinidis K.T."/>
            <person name="Eloe-Fadrosh E.A."/>
            <person name="Kyrpides N.C."/>
            <person name="Woyke T."/>
        </authorList>
    </citation>
    <scope>NUCLEOTIDE SEQUENCE</scope>
    <source>
        <strain evidence="1">GVMAG-M-3300023184-167</strain>
    </source>
</reference>
<dbReference type="AlphaFoldDB" id="A0A6C0HT56"/>
<organism evidence="1">
    <name type="scientific">viral metagenome</name>
    <dbReference type="NCBI Taxonomy" id="1070528"/>
    <lineage>
        <taxon>unclassified sequences</taxon>
        <taxon>metagenomes</taxon>
        <taxon>organismal metagenomes</taxon>
    </lineage>
</organism>
<dbReference type="EMBL" id="MN740007">
    <property type="protein sequence ID" value="QHT83326.1"/>
    <property type="molecule type" value="Genomic_DNA"/>
</dbReference>
<evidence type="ECO:0000313" key="1">
    <source>
        <dbReference type="EMBL" id="QHT83326.1"/>
    </source>
</evidence>
<proteinExistence type="predicted"/>
<name>A0A6C0HT56_9ZZZZ</name>